<evidence type="ECO:0000313" key="4">
    <source>
        <dbReference type="Proteomes" id="UP000198372"/>
    </source>
</evidence>
<protein>
    <submittedName>
        <fullName evidence="3">BQ2448_4388 protein</fullName>
    </submittedName>
</protein>
<dbReference type="EMBL" id="FMSP01000009">
    <property type="protein sequence ID" value="SCV72851.1"/>
    <property type="molecule type" value="Genomic_DNA"/>
</dbReference>
<sequence length="725" mass="81141">MPTPRAPPPRYHSSTSYEGRDSLAAPSRPNEAGGAEEAGDYWIASPPRTTTTGGITYPPTRDGEYVISFDGSDAQGKDGVWTVSMQSELGGDHVSSSGEDSDNDDDGVNDRSVLYPTKKKGRINKNERRNSRDGPRRIEWRESRTRPEDGWIVGGRRWQGAALAVAGLVVLILLLLLTSMSIMDQQKHNSSVLLGPKDFEHTEDVESSKGSMFIPRNLKQAVGMEPKFLVMDGDDAASFFDLRVIIETVLNLASISRRILVIPGHVEECTRYSLEHREESWRGPEGWKIEIEVILFCLFLVTETSGADSSDGPQHLIDIPHLRKTYGLVLTQSEFSTLLNITSNEWFNDAQFVRLDENLPAWTESESEAMIDGLSTGRAREIQVDDSSRVWSLSRARELLRKNGYKVDGDDHWLEEALRKVEQSRVYSFDERSDRIKTVAQPTIQMADRSRSFSFADDFLSQPRHRDASLLYVSGPIWNEGKLGGVHFSSQQARDRFVVMTQAVIRPPKEYIETGRKIADKMAMVNEGRAWLATEMSSIAAAHTHGCTSRYCVCSEERNCLETNSASYFMSGRSRSAEARILNQRGLLEQGLAQLSAHDIKTLPSKDHLQVVDRFTLSQSYDLTVSILLHRYFLAMDETDAATLATFQRGRAVVLTDLLSEAELKILGWRAMFSDLLQLVEQEVMASSDYFVGTGSSRSSRAVLDARSGPRFGRPAWSWSLDDSA</sequence>
<organism evidence="3 4">
    <name type="scientific">Microbotryum intermedium</name>
    <dbReference type="NCBI Taxonomy" id="269621"/>
    <lineage>
        <taxon>Eukaryota</taxon>
        <taxon>Fungi</taxon>
        <taxon>Dikarya</taxon>
        <taxon>Basidiomycota</taxon>
        <taxon>Pucciniomycotina</taxon>
        <taxon>Microbotryomycetes</taxon>
        <taxon>Microbotryales</taxon>
        <taxon>Microbotryaceae</taxon>
        <taxon>Microbotryum</taxon>
    </lineage>
</organism>
<dbReference type="Proteomes" id="UP000198372">
    <property type="component" value="Unassembled WGS sequence"/>
</dbReference>
<feature type="region of interest" description="Disordered" evidence="1">
    <location>
        <begin position="1"/>
        <end position="72"/>
    </location>
</feature>
<accession>A0A238FL24</accession>
<name>A0A238FL24_9BASI</name>
<dbReference type="OrthoDB" id="3345970at2759"/>
<keyword evidence="2" id="KW-0472">Membrane</keyword>
<evidence type="ECO:0000256" key="2">
    <source>
        <dbReference type="SAM" id="Phobius"/>
    </source>
</evidence>
<proteinExistence type="predicted"/>
<reference evidence="4" key="1">
    <citation type="submission" date="2016-09" db="EMBL/GenBank/DDBJ databases">
        <authorList>
            <person name="Jeantristanb JTB J.-T."/>
            <person name="Ricardo R."/>
        </authorList>
    </citation>
    <scope>NUCLEOTIDE SEQUENCE [LARGE SCALE GENOMIC DNA]</scope>
</reference>
<feature type="compositionally biased region" description="Pro residues" evidence="1">
    <location>
        <begin position="1"/>
        <end position="10"/>
    </location>
</feature>
<keyword evidence="2" id="KW-1133">Transmembrane helix</keyword>
<keyword evidence="4" id="KW-1185">Reference proteome</keyword>
<feature type="compositionally biased region" description="Basic and acidic residues" evidence="1">
    <location>
        <begin position="124"/>
        <end position="145"/>
    </location>
</feature>
<feature type="region of interest" description="Disordered" evidence="1">
    <location>
        <begin position="89"/>
        <end position="145"/>
    </location>
</feature>
<feature type="compositionally biased region" description="Low complexity" evidence="1">
    <location>
        <begin position="46"/>
        <end position="60"/>
    </location>
</feature>
<dbReference type="AlphaFoldDB" id="A0A238FL24"/>
<evidence type="ECO:0000256" key="1">
    <source>
        <dbReference type="SAM" id="MobiDB-lite"/>
    </source>
</evidence>
<feature type="transmembrane region" description="Helical" evidence="2">
    <location>
        <begin position="161"/>
        <end position="183"/>
    </location>
</feature>
<evidence type="ECO:0000313" key="3">
    <source>
        <dbReference type="EMBL" id="SCV72851.1"/>
    </source>
</evidence>
<gene>
    <name evidence="3" type="ORF">BQ2448_4388</name>
</gene>
<keyword evidence="2" id="KW-0812">Transmembrane</keyword>